<evidence type="ECO:0000313" key="1">
    <source>
        <dbReference type="EMBL" id="KAF7278067.1"/>
    </source>
</evidence>
<accession>A0A834IQA2</accession>
<sequence>MLPKLTWCYSRVHVPLAPTPPPPVRRKSRITVLHVKSISRFVDVSRSPSIARALRLPRHPIRAALRYCLRRTHSQGQIRRNGIIGAH</sequence>
<proteinExistence type="predicted"/>
<keyword evidence="2" id="KW-1185">Reference proteome</keyword>
<name>A0A834IQA2_RHYFE</name>
<reference evidence="1" key="1">
    <citation type="submission" date="2020-08" db="EMBL/GenBank/DDBJ databases">
        <title>Genome sequencing and assembly of the red palm weevil Rhynchophorus ferrugineus.</title>
        <authorList>
            <person name="Dias G.B."/>
            <person name="Bergman C.M."/>
            <person name="Manee M."/>
        </authorList>
    </citation>
    <scope>NUCLEOTIDE SEQUENCE</scope>
    <source>
        <strain evidence="1">AA-2017</strain>
        <tissue evidence="1">Whole larva</tissue>
    </source>
</reference>
<dbReference type="Proteomes" id="UP000625711">
    <property type="component" value="Unassembled WGS sequence"/>
</dbReference>
<gene>
    <name evidence="1" type="ORF">GWI33_008836</name>
</gene>
<dbReference type="EMBL" id="JAACXV010000408">
    <property type="protein sequence ID" value="KAF7278067.1"/>
    <property type="molecule type" value="Genomic_DNA"/>
</dbReference>
<comment type="caution">
    <text evidence="1">The sequence shown here is derived from an EMBL/GenBank/DDBJ whole genome shotgun (WGS) entry which is preliminary data.</text>
</comment>
<organism evidence="1 2">
    <name type="scientific">Rhynchophorus ferrugineus</name>
    <name type="common">Red palm weevil</name>
    <name type="synonym">Curculio ferrugineus</name>
    <dbReference type="NCBI Taxonomy" id="354439"/>
    <lineage>
        <taxon>Eukaryota</taxon>
        <taxon>Metazoa</taxon>
        <taxon>Ecdysozoa</taxon>
        <taxon>Arthropoda</taxon>
        <taxon>Hexapoda</taxon>
        <taxon>Insecta</taxon>
        <taxon>Pterygota</taxon>
        <taxon>Neoptera</taxon>
        <taxon>Endopterygota</taxon>
        <taxon>Coleoptera</taxon>
        <taxon>Polyphaga</taxon>
        <taxon>Cucujiformia</taxon>
        <taxon>Curculionidae</taxon>
        <taxon>Dryophthorinae</taxon>
        <taxon>Rhynchophorus</taxon>
    </lineage>
</organism>
<dbReference type="AlphaFoldDB" id="A0A834IQA2"/>
<evidence type="ECO:0000313" key="2">
    <source>
        <dbReference type="Proteomes" id="UP000625711"/>
    </source>
</evidence>
<protein>
    <submittedName>
        <fullName evidence="1">Uncharacterized protein</fullName>
    </submittedName>
</protein>